<dbReference type="PATRIC" id="fig|1280952.3.peg.1922"/>
<proteinExistence type="predicted"/>
<reference evidence="1 2" key="1">
    <citation type="journal article" date="2014" name="Antonie Van Leeuwenhoek">
        <title>Hyphomonas beringensis sp. nov. and Hyphomonas chukchiensis sp. nov., isolated from surface seawater of the Bering Sea and Chukchi Sea.</title>
        <authorList>
            <person name="Li C."/>
            <person name="Lai Q."/>
            <person name="Li G."/>
            <person name="Dong C."/>
            <person name="Wang J."/>
            <person name="Liao Y."/>
            <person name="Shao Z."/>
        </authorList>
    </citation>
    <scope>NUCLEOTIDE SEQUENCE [LARGE SCALE GENOMIC DNA]</scope>
    <source>
        <strain evidence="1 2">VP2</strain>
    </source>
</reference>
<comment type="caution">
    <text evidence="1">The sequence shown here is derived from an EMBL/GenBank/DDBJ whole genome shotgun (WGS) entry which is preliminary data.</text>
</comment>
<dbReference type="eggNOG" id="ENOG50315CF">
    <property type="taxonomic scope" value="Bacteria"/>
</dbReference>
<dbReference type="STRING" id="1280952.HJA_09629"/>
<sequence>MTNRISKQLVTFRSPFYLDSLEDEWPAGNYTIETEEEPLDSPSFLAFRRVCTTMIVHTKHRGRTQTTFVVIDPADLAAAQARDQQPLNRRHKPARANAPVINPYFR</sequence>
<name>A0A059FDB7_9PROT</name>
<accession>A0A059FDB7</accession>
<evidence type="ECO:0000313" key="2">
    <source>
        <dbReference type="Proteomes" id="UP000024816"/>
    </source>
</evidence>
<dbReference type="RefSeq" id="WP_035581451.1">
    <property type="nucleotide sequence ID" value="NZ_ARYJ01000005.1"/>
</dbReference>
<keyword evidence="2" id="KW-1185">Reference proteome</keyword>
<evidence type="ECO:0000313" key="1">
    <source>
        <dbReference type="EMBL" id="KCZ88619.1"/>
    </source>
</evidence>
<dbReference type="Proteomes" id="UP000024816">
    <property type="component" value="Unassembled WGS sequence"/>
</dbReference>
<dbReference type="AlphaFoldDB" id="A0A059FDB7"/>
<dbReference type="EMBL" id="ARYJ01000005">
    <property type="protein sequence ID" value="KCZ88619.1"/>
    <property type="molecule type" value="Genomic_DNA"/>
</dbReference>
<organism evidence="1 2">
    <name type="scientific">Hyphomonas jannaschiana VP2</name>
    <dbReference type="NCBI Taxonomy" id="1280952"/>
    <lineage>
        <taxon>Bacteria</taxon>
        <taxon>Pseudomonadati</taxon>
        <taxon>Pseudomonadota</taxon>
        <taxon>Alphaproteobacteria</taxon>
        <taxon>Hyphomonadales</taxon>
        <taxon>Hyphomonadaceae</taxon>
        <taxon>Hyphomonas</taxon>
    </lineage>
</organism>
<protein>
    <submittedName>
        <fullName evidence="1">Uncharacterized protein</fullName>
    </submittedName>
</protein>
<dbReference type="OrthoDB" id="8378722at2"/>
<gene>
    <name evidence="1" type="ORF">HJA_09629</name>
</gene>